<feature type="compositionally biased region" description="Basic and acidic residues" evidence="7">
    <location>
        <begin position="234"/>
        <end position="244"/>
    </location>
</feature>
<dbReference type="GO" id="GO:0005886">
    <property type="term" value="C:plasma membrane"/>
    <property type="evidence" value="ECO:0007669"/>
    <property type="project" value="UniProtKB-SubCell"/>
</dbReference>
<protein>
    <submittedName>
        <fullName evidence="11">FtsX-like permease family protein</fullName>
    </submittedName>
</protein>
<sequence>MTSLKLLTRLVTSQMRLHPGRVLITALGIIASTCAVVWVVSGYDALVSQFDENAGKYLGRYDALVIAKSPPGQSATIPSATIQSIHDDAGVIELNPISQSRASVTRVEIEGEESEEESSLGLLVGSRPPVNGAPPVDPTLVSTPAAEQPYELVRGTWLPANGEVPAAVLSANAAQMMNISVGDNILVTTMANQLRLKVVGIVEQAPQTPTLGERRPGGGKGKASGRTSGTPHGPRNDSDGEQRRGGKQPMVSSASQSPVDTKQPISLPSTFGTGIAIDAVYVRPAIAAIINGYPADPQVLQIAMREGVSIDQFRDVWADKFAQHRPALELIDFAAVRKGMESGRSISGQQSQAWAATGMASLAAIFIIFSTLSMGVSERSREFAMLRAVALTRSQIATIIAMESVLLALVGWIGGLVAGWIMVLVGSQVLPGLFNDGAVLGWTTVLLTGVTVFVGALGAAILPAWRAMRIQPLDAMSKRTVAPQLQRWKIAGGVGLIFAFAAPLTVFFLPMSDDSRKWCYSFLTYPMLLIGMILIAPSVIMFCERVLGPIVTRLMGIDSRMMQTQLSNNMWRTIGATLALSVGLGLYASTQTWGYSMLQPFTPGDWLPDALVAFHPIGLEKESQDLVGQVDQVDAEQVMPLAIEQAKFDWGDAGTPDRLKFGDNGIVCGLSPKVAFGGEQPMLPVTFVEGDATSAITALESGAGCVVSEDFSMATGRGVGDTITFTPPSNDEERVSYKIQGIVSLPGWQWVTKFSGVRRHFVRTGAIVFANRARVQQDFHLGNTEFFWLNFKPNVDLVAAEKEFQSIAELQAGETFTASGIGEVKAYRPFARMTATETVRRAIRKRADGMIWGMSYLPLVTLIIMSLAVANTVIASVRSRTWEFGVMRSIGVTRGQLIRLVLAETILIAASACLLSLIFGLIAGWCGVGMAQFGGWFAGPPSFMIPWTQLAFGFSLTIALCLLAGMWPALKTGRSEPLGLLQAGRGTM</sequence>
<feature type="transmembrane region" description="Helical" evidence="8">
    <location>
        <begin position="21"/>
        <end position="40"/>
    </location>
</feature>
<evidence type="ECO:0000256" key="8">
    <source>
        <dbReference type="SAM" id="Phobius"/>
    </source>
</evidence>
<dbReference type="RefSeq" id="WP_145352726.1">
    <property type="nucleotide sequence ID" value="NZ_CP036262.1"/>
</dbReference>
<evidence type="ECO:0000256" key="6">
    <source>
        <dbReference type="ARBA" id="ARBA00038076"/>
    </source>
</evidence>
<dbReference type="GO" id="GO:0022857">
    <property type="term" value="F:transmembrane transporter activity"/>
    <property type="evidence" value="ECO:0007669"/>
    <property type="project" value="TreeGrafter"/>
</dbReference>
<evidence type="ECO:0000256" key="5">
    <source>
        <dbReference type="ARBA" id="ARBA00023136"/>
    </source>
</evidence>
<name>A0A517MIS4_9BACT</name>
<feature type="transmembrane region" description="Helical" evidence="8">
    <location>
        <begin position="569"/>
        <end position="588"/>
    </location>
</feature>
<feature type="transmembrane region" description="Helical" evidence="8">
    <location>
        <begin position="445"/>
        <end position="467"/>
    </location>
</feature>
<evidence type="ECO:0000256" key="3">
    <source>
        <dbReference type="ARBA" id="ARBA00022692"/>
    </source>
</evidence>
<dbReference type="KEGG" id="rml:FF011L_35420"/>
<keyword evidence="4 8" id="KW-1133">Transmembrane helix</keyword>
<proteinExistence type="inferred from homology"/>
<feature type="transmembrane region" description="Helical" evidence="8">
    <location>
        <begin position="950"/>
        <end position="970"/>
    </location>
</feature>
<feature type="transmembrane region" description="Helical" evidence="8">
    <location>
        <begin position="523"/>
        <end position="548"/>
    </location>
</feature>
<dbReference type="PANTHER" id="PTHR30572:SF4">
    <property type="entry name" value="ABC TRANSPORTER PERMEASE YTRF"/>
    <property type="match status" value="1"/>
</dbReference>
<dbReference type="InterPro" id="IPR050250">
    <property type="entry name" value="Macrolide_Exporter_MacB"/>
</dbReference>
<evidence type="ECO:0000256" key="4">
    <source>
        <dbReference type="ARBA" id="ARBA00022989"/>
    </source>
</evidence>
<feature type="transmembrane region" description="Helical" evidence="8">
    <location>
        <begin position="488"/>
        <end position="511"/>
    </location>
</feature>
<dbReference type="Pfam" id="PF02687">
    <property type="entry name" value="FtsX"/>
    <property type="match status" value="2"/>
</dbReference>
<dbReference type="PANTHER" id="PTHR30572">
    <property type="entry name" value="MEMBRANE COMPONENT OF TRANSPORTER-RELATED"/>
    <property type="match status" value="1"/>
</dbReference>
<keyword evidence="5 8" id="KW-0472">Membrane</keyword>
<feature type="region of interest" description="Disordered" evidence="7">
    <location>
        <begin position="207"/>
        <end position="265"/>
    </location>
</feature>
<feature type="domain" description="ABC3 transporter permease C-terminal" evidence="9">
    <location>
        <begin position="858"/>
        <end position="977"/>
    </location>
</feature>
<reference evidence="11 12" key="1">
    <citation type="submission" date="2019-02" db="EMBL/GenBank/DDBJ databases">
        <title>Deep-cultivation of Planctomycetes and their phenomic and genomic characterization uncovers novel biology.</title>
        <authorList>
            <person name="Wiegand S."/>
            <person name="Jogler M."/>
            <person name="Boedeker C."/>
            <person name="Pinto D."/>
            <person name="Vollmers J."/>
            <person name="Rivas-Marin E."/>
            <person name="Kohn T."/>
            <person name="Peeters S.H."/>
            <person name="Heuer A."/>
            <person name="Rast P."/>
            <person name="Oberbeckmann S."/>
            <person name="Bunk B."/>
            <person name="Jeske O."/>
            <person name="Meyerdierks A."/>
            <person name="Storesund J.E."/>
            <person name="Kallscheuer N."/>
            <person name="Luecker S."/>
            <person name="Lage O.M."/>
            <person name="Pohl T."/>
            <person name="Merkel B.J."/>
            <person name="Hornburger P."/>
            <person name="Mueller R.-W."/>
            <person name="Bruemmer F."/>
            <person name="Labrenz M."/>
            <person name="Spormann A.M."/>
            <person name="Op den Camp H."/>
            <person name="Overmann J."/>
            <person name="Amann R."/>
            <person name="Jetten M.S.M."/>
            <person name="Mascher T."/>
            <person name="Medema M.H."/>
            <person name="Devos D.P."/>
            <person name="Kaster A.-K."/>
            <person name="Ovreas L."/>
            <person name="Rohde M."/>
            <person name="Galperin M.Y."/>
            <person name="Jogler C."/>
        </authorList>
    </citation>
    <scope>NUCLEOTIDE SEQUENCE [LARGE SCALE GENOMIC DNA]</scope>
    <source>
        <strain evidence="11 12">FF011L</strain>
    </source>
</reference>
<evidence type="ECO:0000259" key="9">
    <source>
        <dbReference type="Pfam" id="PF02687"/>
    </source>
</evidence>
<evidence type="ECO:0000259" key="10">
    <source>
        <dbReference type="Pfam" id="PF12704"/>
    </source>
</evidence>
<dbReference type="OrthoDB" id="221467at2"/>
<accession>A0A517MIS4</accession>
<keyword evidence="12" id="KW-1185">Reference proteome</keyword>
<dbReference type="EMBL" id="CP036262">
    <property type="protein sequence ID" value="QDS94760.1"/>
    <property type="molecule type" value="Genomic_DNA"/>
</dbReference>
<keyword evidence="2" id="KW-1003">Cell membrane</keyword>
<organism evidence="11 12">
    <name type="scientific">Roseimaritima multifibrata</name>
    <dbReference type="NCBI Taxonomy" id="1930274"/>
    <lineage>
        <taxon>Bacteria</taxon>
        <taxon>Pseudomonadati</taxon>
        <taxon>Planctomycetota</taxon>
        <taxon>Planctomycetia</taxon>
        <taxon>Pirellulales</taxon>
        <taxon>Pirellulaceae</taxon>
        <taxon>Roseimaritima</taxon>
    </lineage>
</organism>
<feature type="compositionally biased region" description="Polar residues" evidence="7">
    <location>
        <begin position="250"/>
        <end position="265"/>
    </location>
</feature>
<dbReference type="AlphaFoldDB" id="A0A517MIS4"/>
<keyword evidence="3 8" id="KW-0812">Transmembrane</keyword>
<feature type="domain" description="ABC3 transporter permease C-terminal" evidence="9">
    <location>
        <begin position="356"/>
        <end position="472"/>
    </location>
</feature>
<evidence type="ECO:0000256" key="1">
    <source>
        <dbReference type="ARBA" id="ARBA00004651"/>
    </source>
</evidence>
<dbReference type="InterPro" id="IPR003838">
    <property type="entry name" value="ABC3_permease_C"/>
</dbReference>
<evidence type="ECO:0000313" key="12">
    <source>
        <dbReference type="Proteomes" id="UP000320672"/>
    </source>
</evidence>
<feature type="transmembrane region" description="Helical" evidence="8">
    <location>
        <begin position="850"/>
        <end position="877"/>
    </location>
</feature>
<dbReference type="Proteomes" id="UP000320672">
    <property type="component" value="Chromosome"/>
</dbReference>
<comment type="subcellular location">
    <subcellularLocation>
        <location evidence="1">Cell membrane</location>
        <topology evidence="1">Multi-pass membrane protein</topology>
    </subcellularLocation>
</comment>
<feature type="transmembrane region" description="Helical" evidence="8">
    <location>
        <begin position="897"/>
        <end position="930"/>
    </location>
</feature>
<dbReference type="Pfam" id="PF12704">
    <property type="entry name" value="MacB_PCD"/>
    <property type="match status" value="1"/>
</dbReference>
<comment type="similarity">
    <text evidence="6">Belongs to the ABC-4 integral membrane protein family.</text>
</comment>
<feature type="transmembrane region" description="Helical" evidence="8">
    <location>
        <begin position="396"/>
        <end position="425"/>
    </location>
</feature>
<evidence type="ECO:0000256" key="7">
    <source>
        <dbReference type="SAM" id="MobiDB-lite"/>
    </source>
</evidence>
<dbReference type="InterPro" id="IPR025857">
    <property type="entry name" value="MacB_PCD"/>
</dbReference>
<evidence type="ECO:0000313" key="11">
    <source>
        <dbReference type="EMBL" id="QDS94760.1"/>
    </source>
</evidence>
<feature type="transmembrane region" description="Helical" evidence="8">
    <location>
        <begin position="353"/>
        <end position="376"/>
    </location>
</feature>
<gene>
    <name evidence="11" type="ORF">FF011L_35420</name>
</gene>
<feature type="domain" description="MacB-like periplasmic core" evidence="10">
    <location>
        <begin position="23"/>
        <end position="207"/>
    </location>
</feature>
<evidence type="ECO:0000256" key="2">
    <source>
        <dbReference type="ARBA" id="ARBA00022475"/>
    </source>
</evidence>